<organism evidence="1 2">
    <name type="scientific">Calycina marina</name>
    <dbReference type="NCBI Taxonomy" id="1763456"/>
    <lineage>
        <taxon>Eukaryota</taxon>
        <taxon>Fungi</taxon>
        <taxon>Dikarya</taxon>
        <taxon>Ascomycota</taxon>
        <taxon>Pezizomycotina</taxon>
        <taxon>Leotiomycetes</taxon>
        <taxon>Helotiales</taxon>
        <taxon>Pezizellaceae</taxon>
        <taxon>Calycina</taxon>
    </lineage>
</organism>
<dbReference type="OrthoDB" id="3344950at2759"/>
<dbReference type="EMBL" id="MU253837">
    <property type="protein sequence ID" value="KAG9245634.1"/>
    <property type="molecule type" value="Genomic_DNA"/>
</dbReference>
<proteinExistence type="predicted"/>
<evidence type="ECO:0000313" key="1">
    <source>
        <dbReference type="EMBL" id="KAG9245634.1"/>
    </source>
</evidence>
<accession>A0A9P7Z590</accession>
<dbReference type="Proteomes" id="UP000887226">
    <property type="component" value="Unassembled WGS sequence"/>
</dbReference>
<sequence length="145" mass="16400">MATAETVDMGPPHAPKEESINAFKEIEIDLKKLLQHMRHEHDKHESEYFSAVSQLSDHELTTFTPSNLTQVRVAGSAYGMHLFGKVKLEALDDGYIHFRAFVPNPGNSEVVKLHCIHTEETEDGEGGKTYKAVFGKEQELEWFDT</sequence>
<evidence type="ECO:0000313" key="2">
    <source>
        <dbReference type="Proteomes" id="UP000887226"/>
    </source>
</evidence>
<comment type="caution">
    <text evidence="1">The sequence shown here is derived from an EMBL/GenBank/DDBJ whole genome shotgun (WGS) entry which is preliminary data.</text>
</comment>
<dbReference type="Gene3D" id="3.10.450.10">
    <property type="match status" value="1"/>
</dbReference>
<gene>
    <name evidence="1" type="ORF">BJ878DRAFT_418797</name>
</gene>
<protein>
    <submittedName>
        <fullName evidence="1">Uncharacterized protein</fullName>
    </submittedName>
</protein>
<keyword evidence="2" id="KW-1185">Reference proteome</keyword>
<name>A0A9P7Z590_9HELO</name>
<dbReference type="AlphaFoldDB" id="A0A9P7Z590"/>
<reference evidence="1" key="1">
    <citation type="journal article" date="2021" name="IMA Fungus">
        <title>Genomic characterization of three marine fungi, including Emericellopsis atlantica sp. nov. with signatures of a generalist lifestyle and marine biomass degradation.</title>
        <authorList>
            <person name="Hagestad O.C."/>
            <person name="Hou L."/>
            <person name="Andersen J.H."/>
            <person name="Hansen E.H."/>
            <person name="Altermark B."/>
            <person name="Li C."/>
            <person name="Kuhnert E."/>
            <person name="Cox R.J."/>
            <person name="Crous P.W."/>
            <person name="Spatafora J.W."/>
            <person name="Lail K."/>
            <person name="Amirebrahimi M."/>
            <person name="Lipzen A."/>
            <person name="Pangilinan J."/>
            <person name="Andreopoulos W."/>
            <person name="Hayes R.D."/>
            <person name="Ng V."/>
            <person name="Grigoriev I.V."/>
            <person name="Jackson S.A."/>
            <person name="Sutton T.D.S."/>
            <person name="Dobson A.D.W."/>
            <person name="Rama T."/>
        </authorList>
    </citation>
    <scope>NUCLEOTIDE SEQUENCE</scope>
    <source>
        <strain evidence="1">TRa3180A</strain>
    </source>
</reference>